<keyword evidence="5" id="KW-0282">Flagellum</keyword>
<sequence>MAATLVKPPNSTYTFASQPKAVQQLQGQRQKFRQAPVDSQDESNIYGNIMYDRRVIRGNTYALHTLPANAQPDPIEVQRQQEAKRRAIARRKAREQIRTRTPEPVHDRRNVDVQTELYLEELSDRIEEADVDVQTDAFLDRPPSPLFIPQSTGKDVSTQIEDGDLFDFDLEVKPIVETLVGKTVEQALIEVAEEEELAEIREQQREYEELRNAELIELQRLEEQERRLRAEKDRRMQQAKESLQAEQDVAQKIAARAFAKAYLQDLVPSVFNNLRENGYFYDPVEHEIETSFMPWLMNKTLSHVNQLVLGRTILDSIIRDVVNQRIDDYEKLADTLKQVIEGAVDMGTSTGDVVLNTDRHESGHDEAPVNTNDEGETNVSALPTDDILDERDEDQANAEEETGAEQ</sequence>
<dbReference type="EMBL" id="CAJNOJ010000309">
    <property type="protein sequence ID" value="CAF1388839.1"/>
    <property type="molecule type" value="Genomic_DNA"/>
</dbReference>
<evidence type="ECO:0000256" key="4">
    <source>
        <dbReference type="ARBA" id="ARBA00022553"/>
    </source>
</evidence>
<evidence type="ECO:0000256" key="10">
    <source>
        <dbReference type="SAM" id="MobiDB-lite"/>
    </source>
</evidence>
<keyword evidence="7" id="KW-0206">Cytoskeleton</keyword>
<accession>A0A815K5K7</accession>
<dbReference type="PANTHER" id="PTHR21648">
    <property type="entry name" value="FLAGELLAR RADIAL SPOKE PROTEIN 3"/>
    <property type="match status" value="1"/>
</dbReference>
<evidence type="ECO:0000256" key="3">
    <source>
        <dbReference type="ARBA" id="ARBA00022490"/>
    </source>
</evidence>
<gene>
    <name evidence="11" type="ORF">EDS130_LOCUS35350</name>
</gene>
<evidence type="ECO:0000256" key="6">
    <source>
        <dbReference type="ARBA" id="ARBA00023069"/>
    </source>
</evidence>
<keyword evidence="3" id="KW-0963">Cytoplasm</keyword>
<feature type="coiled-coil region" evidence="9">
    <location>
        <begin position="184"/>
        <end position="256"/>
    </location>
</feature>
<evidence type="ECO:0000256" key="8">
    <source>
        <dbReference type="ARBA" id="ARBA00023273"/>
    </source>
</evidence>
<comment type="similarity">
    <text evidence="2">Belongs to the flagellar radial spoke RSP3 family.</text>
</comment>
<evidence type="ECO:0000256" key="5">
    <source>
        <dbReference type="ARBA" id="ARBA00022846"/>
    </source>
</evidence>
<dbReference type="Proteomes" id="UP000663852">
    <property type="component" value="Unassembled WGS sequence"/>
</dbReference>
<keyword evidence="9" id="KW-0175">Coiled coil</keyword>
<feature type="region of interest" description="Disordered" evidence="10">
    <location>
        <begin position="353"/>
        <end position="406"/>
    </location>
</feature>
<evidence type="ECO:0000313" key="12">
    <source>
        <dbReference type="Proteomes" id="UP000663852"/>
    </source>
</evidence>
<name>A0A815K5K7_ADIRI</name>
<organism evidence="11 12">
    <name type="scientific">Adineta ricciae</name>
    <name type="common">Rotifer</name>
    <dbReference type="NCBI Taxonomy" id="249248"/>
    <lineage>
        <taxon>Eukaryota</taxon>
        <taxon>Metazoa</taxon>
        <taxon>Spiralia</taxon>
        <taxon>Gnathifera</taxon>
        <taxon>Rotifera</taxon>
        <taxon>Eurotatoria</taxon>
        <taxon>Bdelloidea</taxon>
        <taxon>Adinetida</taxon>
        <taxon>Adinetidae</taxon>
        <taxon>Adineta</taxon>
    </lineage>
</organism>
<dbReference type="AlphaFoldDB" id="A0A815K5K7"/>
<proteinExistence type="inferred from homology"/>
<evidence type="ECO:0000313" key="11">
    <source>
        <dbReference type="EMBL" id="CAF1388839.1"/>
    </source>
</evidence>
<comment type="subcellular location">
    <subcellularLocation>
        <location evidence="1">Cytoplasm</location>
        <location evidence="1">Cytoskeleton</location>
        <location evidence="1">Flagellum axoneme</location>
    </subcellularLocation>
</comment>
<feature type="compositionally biased region" description="Acidic residues" evidence="10">
    <location>
        <begin position="386"/>
        <end position="406"/>
    </location>
</feature>
<dbReference type="OrthoDB" id="313308at2759"/>
<evidence type="ECO:0000256" key="7">
    <source>
        <dbReference type="ARBA" id="ARBA00023212"/>
    </source>
</evidence>
<comment type="caution">
    <text evidence="11">The sequence shown here is derived from an EMBL/GenBank/DDBJ whole genome shotgun (WGS) entry which is preliminary data.</text>
</comment>
<keyword evidence="4" id="KW-0597">Phosphoprotein</keyword>
<dbReference type="PANTHER" id="PTHR21648:SF0">
    <property type="entry name" value="RADIAL SPOKE HEAD PROTEIN 3 HOMOLOG"/>
    <property type="match status" value="1"/>
</dbReference>
<reference evidence="11" key="1">
    <citation type="submission" date="2021-02" db="EMBL/GenBank/DDBJ databases">
        <authorList>
            <person name="Nowell W R."/>
        </authorList>
    </citation>
    <scope>NUCLEOTIDE SEQUENCE</scope>
</reference>
<dbReference type="GO" id="GO:0005929">
    <property type="term" value="C:cilium"/>
    <property type="evidence" value="ECO:0007669"/>
    <property type="project" value="TreeGrafter"/>
</dbReference>
<dbReference type="InterPro" id="IPR009290">
    <property type="entry name" value="Radial_spoke_3"/>
</dbReference>
<keyword evidence="8" id="KW-0966">Cell projection</keyword>
<evidence type="ECO:0000256" key="1">
    <source>
        <dbReference type="ARBA" id="ARBA00004611"/>
    </source>
</evidence>
<feature type="compositionally biased region" description="Polar residues" evidence="10">
    <location>
        <begin position="369"/>
        <end position="381"/>
    </location>
</feature>
<dbReference type="Pfam" id="PF06098">
    <property type="entry name" value="Radial_spoke_3"/>
    <property type="match status" value="1"/>
</dbReference>
<evidence type="ECO:0000256" key="2">
    <source>
        <dbReference type="ARBA" id="ARBA00006737"/>
    </source>
</evidence>
<protein>
    <submittedName>
        <fullName evidence="11">Uncharacterized protein</fullName>
    </submittedName>
</protein>
<evidence type="ECO:0000256" key="9">
    <source>
        <dbReference type="SAM" id="Coils"/>
    </source>
</evidence>
<keyword evidence="6" id="KW-0969">Cilium</keyword>
<feature type="compositionally biased region" description="Basic and acidic residues" evidence="10">
    <location>
        <begin position="357"/>
        <end position="367"/>
    </location>
</feature>